<feature type="region of interest" description="Disordered" evidence="1">
    <location>
        <begin position="61"/>
        <end position="81"/>
    </location>
</feature>
<evidence type="ECO:0000313" key="2">
    <source>
        <dbReference type="EMBL" id="CAE0785992.1"/>
    </source>
</evidence>
<dbReference type="EMBL" id="HBIZ01062501">
    <property type="protein sequence ID" value="CAE0785992.1"/>
    <property type="molecule type" value="Transcribed_RNA"/>
</dbReference>
<proteinExistence type="predicted"/>
<gene>
    <name evidence="2" type="ORF">PCAR00345_LOCUS38700</name>
</gene>
<organism evidence="2">
    <name type="scientific">Chrysotila carterae</name>
    <name type="common">Marine alga</name>
    <name type="synonym">Syracosphaera carterae</name>
    <dbReference type="NCBI Taxonomy" id="13221"/>
    <lineage>
        <taxon>Eukaryota</taxon>
        <taxon>Haptista</taxon>
        <taxon>Haptophyta</taxon>
        <taxon>Prymnesiophyceae</taxon>
        <taxon>Isochrysidales</taxon>
        <taxon>Isochrysidaceae</taxon>
        <taxon>Chrysotila</taxon>
    </lineage>
</organism>
<sequence length="215" mass="22482">MPKRLDSSPGYQHGASENEVWRVPGATKHCFNFGQFARSCLLMSISDPLAQNSLRIVATGTSTPRSSASSGSEKAHGSNSATLATGTPIGCCAASTAVAPPKLWPTRCTRDKSAEAQSAASCATSDAPCAANDWSALTALRTSPQRCSRKGARNPTTFSRLYLQLGLLYKISSSLSIVCAKQPLPSSCSRATTTTPCEAISALNSEYISAHPPSP</sequence>
<name>A0A7S4C3N6_CHRCT</name>
<accession>A0A7S4C3N6</accession>
<reference evidence="2" key="1">
    <citation type="submission" date="2021-01" db="EMBL/GenBank/DDBJ databases">
        <authorList>
            <person name="Corre E."/>
            <person name="Pelletier E."/>
            <person name="Niang G."/>
            <person name="Scheremetjew M."/>
            <person name="Finn R."/>
            <person name="Kale V."/>
            <person name="Holt S."/>
            <person name="Cochrane G."/>
            <person name="Meng A."/>
            <person name="Brown T."/>
            <person name="Cohen L."/>
        </authorList>
    </citation>
    <scope>NUCLEOTIDE SEQUENCE</scope>
    <source>
        <strain evidence="2">CCMP645</strain>
    </source>
</reference>
<dbReference type="AlphaFoldDB" id="A0A7S4C3N6"/>
<evidence type="ECO:0000256" key="1">
    <source>
        <dbReference type="SAM" id="MobiDB-lite"/>
    </source>
</evidence>
<protein>
    <submittedName>
        <fullName evidence="2">Uncharacterized protein</fullName>
    </submittedName>
</protein>
<feature type="compositionally biased region" description="Low complexity" evidence="1">
    <location>
        <begin position="61"/>
        <end position="72"/>
    </location>
</feature>